<proteinExistence type="predicted"/>
<evidence type="ECO:0008006" key="3">
    <source>
        <dbReference type="Google" id="ProtNLM"/>
    </source>
</evidence>
<gene>
    <name evidence="2" type="ORF">GTHE00462_LOCUS18394</name>
</gene>
<evidence type="ECO:0000313" key="2">
    <source>
        <dbReference type="EMBL" id="CAE2305555.1"/>
    </source>
</evidence>
<accession>A0A7S4KTZ3</accession>
<dbReference type="AlphaFoldDB" id="A0A7S4KTZ3"/>
<feature type="compositionally biased region" description="Gly residues" evidence="1">
    <location>
        <begin position="7"/>
        <end position="20"/>
    </location>
</feature>
<feature type="compositionally biased region" description="Polar residues" evidence="1">
    <location>
        <begin position="245"/>
        <end position="256"/>
    </location>
</feature>
<protein>
    <recommendedName>
        <fullName evidence="3">G-patch domain-containing protein</fullName>
    </recommendedName>
</protein>
<dbReference type="EMBL" id="HBKN01023462">
    <property type="protein sequence ID" value="CAE2305555.1"/>
    <property type="molecule type" value="Transcribed_RNA"/>
</dbReference>
<name>A0A7S4KTZ3_GUITH</name>
<feature type="region of interest" description="Disordered" evidence="1">
    <location>
        <begin position="1"/>
        <end position="48"/>
    </location>
</feature>
<organism evidence="2">
    <name type="scientific">Guillardia theta</name>
    <name type="common">Cryptophyte</name>
    <name type="synonym">Cryptomonas phi</name>
    <dbReference type="NCBI Taxonomy" id="55529"/>
    <lineage>
        <taxon>Eukaryota</taxon>
        <taxon>Cryptophyceae</taxon>
        <taxon>Pyrenomonadales</taxon>
        <taxon>Geminigeraceae</taxon>
        <taxon>Guillardia</taxon>
    </lineage>
</organism>
<feature type="compositionally biased region" description="Basic and acidic residues" evidence="1">
    <location>
        <begin position="30"/>
        <end position="48"/>
    </location>
</feature>
<feature type="compositionally biased region" description="Acidic residues" evidence="1">
    <location>
        <begin position="70"/>
        <end position="79"/>
    </location>
</feature>
<feature type="compositionally biased region" description="Acidic residues" evidence="1">
    <location>
        <begin position="109"/>
        <end position="122"/>
    </location>
</feature>
<feature type="region of interest" description="Disordered" evidence="1">
    <location>
        <begin position="240"/>
        <end position="269"/>
    </location>
</feature>
<evidence type="ECO:0000256" key="1">
    <source>
        <dbReference type="SAM" id="MobiDB-lite"/>
    </source>
</evidence>
<reference evidence="2" key="1">
    <citation type="submission" date="2021-01" db="EMBL/GenBank/DDBJ databases">
        <authorList>
            <person name="Corre E."/>
            <person name="Pelletier E."/>
            <person name="Niang G."/>
            <person name="Scheremetjew M."/>
            <person name="Finn R."/>
            <person name="Kale V."/>
            <person name="Holt S."/>
            <person name="Cochrane G."/>
            <person name="Meng A."/>
            <person name="Brown T."/>
            <person name="Cohen L."/>
        </authorList>
    </citation>
    <scope>NUCLEOTIDE SEQUENCE</scope>
    <source>
        <strain evidence="2">CCMP 2712</strain>
    </source>
</reference>
<feature type="compositionally biased region" description="Basic and acidic residues" evidence="1">
    <location>
        <begin position="80"/>
        <end position="92"/>
    </location>
</feature>
<feature type="region of interest" description="Disordered" evidence="1">
    <location>
        <begin position="66"/>
        <end position="138"/>
    </location>
</feature>
<sequence length="269" mass="29334">MGKEGGRGGGRRGGSGGGMLPGEKQRRRKEAIARKRLERSQDRDGLHIDIVDIARQMEEFRLRVLSEQGGDVEEEEGDAGEEHVEPARHAEVEGEQEAAELREEGAVSDGEESTSEESDEEGGGGHEGPRANRLQLPPLSGTNLEFAKKLAGYYRLDCHEKGGGHRKRLTLTMPGTTTEPDEDAVRALLEKYSKIERGAATKRIPTLQHPNEGGFASWEAHTTGFGSRMLMQMGLDMSEAAQQGRRATSLLNSSSRVGIGFGDSLREQE</sequence>